<evidence type="ECO:0000313" key="4">
    <source>
        <dbReference type="Proteomes" id="UP000054166"/>
    </source>
</evidence>
<feature type="region of interest" description="Disordered" evidence="1">
    <location>
        <begin position="299"/>
        <end position="326"/>
    </location>
</feature>
<dbReference type="AlphaFoldDB" id="A0A0C3FLU6"/>
<name>A0A0C3FLU6_PILCF</name>
<feature type="region of interest" description="Disordered" evidence="1">
    <location>
        <begin position="370"/>
        <end position="406"/>
    </location>
</feature>
<proteinExistence type="predicted"/>
<keyword evidence="2" id="KW-0472">Membrane</keyword>
<feature type="compositionally biased region" description="Polar residues" evidence="1">
    <location>
        <begin position="811"/>
        <end position="821"/>
    </location>
</feature>
<reference evidence="3 4" key="1">
    <citation type="submission" date="2014-04" db="EMBL/GenBank/DDBJ databases">
        <authorList>
            <consortium name="DOE Joint Genome Institute"/>
            <person name="Kuo A."/>
            <person name="Tarkka M."/>
            <person name="Buscot F."/>
            <person name="Kohler A."/>
            <person name="Nagy L.G."/>
            <person name="Floudas D."/>
            <person name="Copeland A."/>
            <person name="Barry K.W."/>
            <person name="Cichocki N."/>
            <person name="Veneault-Fourrey C."/>
            <person name="LaButti K."/>
            <person name="Lindquist E.A."/>
            <person name="Lipzen A."/>
            <person name="Lundell T."/>
            <person name="Morin E."/>
            <person name="Murat C."/>
            <person name="Sun H."/>
            <person name="Tunlid A."/>
            <person name="Henrissat B."/>
            <person name="Grigoriev I.V."/>
            <person name="Hibbett D.S."/>
            <person name="Martin F."/>
            <person name="Nordberg H.P."/>
            <person name="Cantor M.N."/>
            <person name="Hua S.X."/>
        </authorList>
    </citation>
    <scope>NUCLEOTIDE SEQUENCE [LARGE SCALE GENOMIC DNA]</scope>
    <source>
        <strain evidence="3 4">F 1598</strain>
    </source>
</reference>
<evidence type="ECO:0000313" key="3">
    <source>
        <dbReference type="EMBL" id="KIM85055.1"/>
    </source>
</evidence>
<feature type="compositionally biased region" description="Low complexity" evidence="1">
    <location>
        <begin position="796"/>
        <end position="807"/>
    </location>
</feature>
<dbReference type="Proteomes" id="UP000054166">
    <property type="component" value="Unassembled WGS sequence"/>
</dbReference>
<feature type="compositionally biased region" description="Polar residues" evidence="1">
    <location>
        <begin position="526"/>
        <end position="537"/>
    </location>
</feature>
<feature type="compositionally biased region" description="Low complexity" evidence="1">
    <location>
        <begin position="703"/>
        <end position="727"/>
    </location>
</feature>
<protein>
    <submittedName>
        <fullName evidence="3">Uncharacterized protein</fullName>
    </submittedName>
</protein>
<feature type="region of interest" description="Disordered" evidence="1">
    <location>
        <begin position="703"/>
        <end position="826"/>
    </location>
</feature>
<keyword evidence="2" id="KW-0812">Transmembrane</keyword>
<dbReference type="HOGENOM" id="CLU_007969_0_0_1"/>
<dbReference type="STRING" id="765440.A0A0C3FLU6"/>
<feature type="region of interest" description="Disordered" evidence="1">
    <location>
        <begin position="199"/>
        <end position="229"/>
    </location>
</feature>
<feature type="compositionally biased region" description="Low complexity" evidence="1">
    <location>
        <begin position="264"/>
        <end position="275"/>
    </location>
</feature>
<dbReference type="EMBL" id="KN832986">
    <property type="protein sequence ID" value="KIM85055.1"/>
    <property type="molecule type" value="Genomic_DNA"/>
</dbReference>
<feature type="transmembrane region" description="Helical" evidence="2">
    <location>
        <begin position="150"/>
        <end position="173"/>
    </location>
</feature>
<feature type="region of interest" description="Disordered" evidence="1">
    <location>
        <begin position="58"/>
        <end position="123"/>
    </location>
</feature>
<feature type="compositionally biased region" description="Polar residues" evidence="1">
    <location>
        <begin position="728"/>
        <end position="738"/>
    </location>
</feature>
<reference evidence="4" key="2">
    <citation type="submission" date="2015-01" db="EMBL/GenBank/DDBJ databases">
        <title>Evolutionary Origins and Diversification of the Mycorrhizal Mutualists.</title>
        <authorList>
            <consortium name="DOE Joint Genome Institute"/>
            <consortium name="Mycorrhizal Genomics Consortium"/>
            <person name="Kohler A."/>
            <person name="Kuo A."/>
            <person name="Nagy L.G."/>
            <person name="Floudas D."/>
            <person name="Copeland A."/>
            <person name="Barry K.W."/>
            <person name="Cichocki N."/>
            <person name="Veneault-Fourrey C."/>
            <person name="LaButti K."/>
            <person name="Lindquist E.A."/>
            <person name="Lipzen A."/>
            <person name="Lundell T."/>
            <person name="Morin E."/>
            <person name="Murat C."/>
            <person name="Riley R."/>
            <person name="Ohm R."/>
            <person name="Sun H."/>
            <person name="Tunlid A."/>
            <person name="Henrissat B."/>
            <person name="Grigoriev I.V."/>
            <person name="Hibbett D.S."/>
            <person name="Martin F."/>
        </authorList>
    </citation>
    <scope>NUCLEOTIDE SEQUENCE [LARGE SCALE GENOMIC DNA]</scope>
    <source>
        <strain evidence="4">F 1598</strain>
    </source>
</reference>
<organism evidence="3 4">
    <name type="scientific">Piloderma croceum (strain F 1598)</name>
    <dbReference type="NCBI Taxonomy" id="765440"/>
    <lineage>
        <taxon>Eukaryota</taxon>
        <taxon>Fungi</taxon>
        <taxon>Dikarya</taxon>
        <taxon>Basidiomycota</taxon>
        <taxon>Agaricomycotina</taxon>
        <taxon>Agaricomycetes</taxon>
        <taxon>Agaricomycetidae</taxon>
        <taxon>Atheliales</taxon>
        <taxon>Atheliaceae</taxon>
        <taxon>Piloderma</taxon>
    </lineage>
</organism>
<gene>
    <name evidence="3" type="ORF">PILCRDRAFT_817894</name>
</gene>
<accession>A0A0C3FLU6</accession>
<sequence length="843" mass="87755">MAAPTQVLPPWLTLSTQLVTLPGGSVLTSSTLLELPLTYFGPSIPLGTNGVWTFGGSTSPKSTHTASTTTATPSPSTSIIPSTSTATTATPTSSVSPSSSSSSLSSSSTPTSSTSSSPSIQSTLTTTTLFATPTSTKASSSTSSSLNKGALIGIIIGAILGSLLLLLLALILLRWRRRRENGYYQTPIWTGWEIIDPTPADSQVNGNGDRQPGEGSPRGSGEEADSLLRSRGSTAMADIGNGLISVPAAAAIAGAAAGAGAGAGAPASGSNNGTNNSGGSGGGNTDSTVVSDYGILIHGSRYTDDPEGSSPTCIPARPSTDMGFIGDSRQIIPPSELLRIERERLEQEQQLMHNEPSSSRIAPRAISTVPEHYSPLSPPPRLDPDRLGAPSPPPKASSSAMSVDEQDDPMVLTARRVRLSQLGPRSQPELRHSDARAGSSSAAAGWGSLGLGGLARLSRLSWFKNFRDNLPDTYTSPRSRHASRPTSLVTRPLSDHDVEAGRALLTDDLSPPRAMGLTDEGERPRSSVSAKSAVSGNTVYHDAESTISTPPPIPSLPRAYISGSQTFMTHSRGEFAEPPVYDPEQAAKDNDDHAPRLVDILDMPAPASVSQFSSASSRSMQFPPGLVGLQAPQSWYESSSSDGDNAGITIDVLEDTPPRAGDGWRAMARNATLSHPAEYRSSFGIPQYGHTHDLTSISEVGSLHSMRSHLSPMSPRSSGSAPASSRHNLTGSNSSRPSAYSGRSLAHSGSISSDGQRRARGAVSPALSAFGPDSHFPTTPPPPPYMPRSVNAGPRESTVTTVTGTSESTERQVTNTNTQDSDVADQATADVELLSMPWATGLD</sequence>
<keyword evidence="2" id="KW-1133">Transmembrane helix</keyword>
<feature type="region of interest" description="Disordered" evidence="1">
    <location>
        <begin position="419"/>
        <end position="445"/>
    </location>
</feature>
<dbReference type="InParanoid" id="A0A0C3FLU6"/>
<evidence type="ECO:0000256" key="1">
    <source>
        <dbReference type="SAM" id="MobiDB-lite"/>
    </source>
</evidence>
<dbReference type="OrthoDB" id="2563978at2759"/>
<keyword evidence="4" id="KW-1185">Reference proteome</keyword>
<feature type="region of interest" description="Disordered" evidence="1">
    <location>
        <begin position="507"/>
        <end position="537"/>
    </location>
</feature>
<feature type="compositionally biased region" description="Low complexity" evidence="1">
    <location>
        <begin position="436"/>
        <end position="445"/>
    </location>
</feature>
<feature type="region of interest" description="Disordered" evidence="1">
    <location>
        <begin position="260"/>
        <end position="287"/>
    </location>
</feature>
<evidence type="ECO:0000256" key="2">
    <source>
        <dbReference type="SAM" id="Phobius"/>
    </source>
</evidence>